<evidence type="ECO:0000313" key="2">
    <source>
        <dbReference type="EMBL" id="KAG8224705.1"/>
    </source>
</evidence>
<protein>
    <submittedName>
        <fullName evidence="2">Uncharacterized protein</fullName>
    </submittedName>
</protein>
<evidence type="ECO:0000256" key="1">
    <source>
        <dbReference type="SAM" id="MobiDB-lite"/>
    </source>
</evidence>
<evidence type="ECO:0000313" key="3">
    <source>
        <dbReference type="Proteomes" id="UP000792457"/>
    </source>
</evidence>
<reference evidence="2" key="1">
    <citation type="submission" date="2013-04" db="EMBL/GenBank/DDBJ databases">
        <authorList>
            <person name="Qu J."/>
            <person name="Murali S.C."/>
            <person name="Bandaranaike D."/>
            <person name="Bellair M."/>
            <person name="Blankenburg K."/>
            <person name="Chao H."/>
            <person name="Dinh H."/>
            <person name="Doddapaneni H."/>
            <person name="Downs B."/>
            <person name="Dugan-Rocha S."/>
            <person name="Elkadiri S."/>
            <person name="Gnanaolivu R.D."/>
            <person name="Hernandez B."/>
            <person name="Javaid M."/>
            <person name="Jayaseelan J.C."/>
            <person name="Lee S."/>
            <person name="Li M."/>
            <person name="Ming W."/>
            <person name="Munidasa M."/>
            <person name="Muniz J."/>
            <person name="Nguyen L."/>
            <person name="Ongeri F."/>
            <person name="Osuji N."/>
            <person name="Pu L.-L."/>
            <person name="Puazo M."/>
            <person name="Qu C."/>
            <person name="Quiroz J."/>
            <person name="Raj R."/>
            <person name="Weissenberger G."/>
            <person name="Xin Y."/>
            <person name="Zou X."/>
            <person name="Han Y."/>
            <person name="Richards S."/>
            <person name="Worley K."/>
            <person name="Muzny D."/>
            <person name="Gibbs R."/>
        </authorList>
    </citation>
    <scope>NUCLEOTIDE SEQUENCE</scope>
    <source>
        <strain evidence="2">Sampled in the wild</strain>
    </source>
</reference>
<dbReference type="Gene3D" id="1.20.58.900">
    <property type="match status" value="1"/>
</dbReference>
<reference evidence="2" key="2">
    <citation type="submission" date="2017-10" db="EMBL/GenBank/DDBJ databases">
        <title>Ladona fulva Genome sequencing and assembly.</title>
        <authorList>
            <person name="Murali S."/>
            <person name="Richards S."/>
            <person name="Bandaranaike D."/>
            <person name="Bellair M."/>
            <person name="Blankenburg K."/>
            <person name="Chao H."/>
            <person name="Dinh H."/>
            <person name="Doddapaneni H."/>
            <person name="Dugan-Rocha S."/>
            <person name="Elkadiri S."/>
            <person name="Gnanaolivu R."/>
            <person name="Hernandez B."/>
            <person name="Skinner E."/>
            <person name="Javaid M."/>
            <person name="Lee S."/>
            <person name="Li M."/>
            <person name="Ming W."/>
            <person name="Munidasa M."/>
            <person name="Muniz J."/>
            <person name="Nguyen L."/>
            <person name="Hughes D."/>
            <person name="Osuji N."/>
            <person name="Pu L.-L."/>
            <person name="Puazo M."/>
            <person name="Qu C."/>
            <person name="Quiroz J."/>
            <person name="Raj R."/>
            <person name="Weissenberger G."/>
            <person name="Xin Y."/>
            <person name="Zou X."/>
            <person name="Han Y."/>
            <person name="Worley K."/>
            <person name="Muzny D."/>
            <person name="Gibbs R."/>
        </authorList>
    </citation>
    <scope>NUCLEOTIDE SEQUENCE</scope>
    <source>
        <strain evidence="2">Sampled in the wild</strain>
    </source>
</reference>
<comment type="caution">
    <text evidence="2">The sequence shown here is derived from an EMBL/GenBank/DDBJ whole genome shotgun (WGS) entry which is preliminary data.</text>
</comment>
<accession>A0A8K0NU39</accession>
<dbReference type="PANTHER" id="PTHR47194">
    <property type="entry name" value="SORTING NEXIN-29-RELATED"/>
    <property type="match status" value="1"/>
</dbReference>
<sequence length="109" mass="11600">MKMMSAVVPGSGSIGKLEQSSSNVDIHKDTFSGKEAEREALLQGLLSSVRACQARFGAKRELATESEPCVASLCLSLEAALSHGLRKTQERGPSEGLRCGFLLFDSPAM</sequence>
<dbReference type="InterPro" id="IPR037213">
    <property type="entry name" value="Run_dom_sf"/>
</dbReference>
<organism evidence="2 3">
    <name type="scientific">Ladona fulva</name>
    <name type="common">Scarce chaser dragonfly</name>
    <name type="synonym">Libellula fulva</name>
    <dbReference type="NCBI Taxonomy" id="123851"/>
    <lineage>
        <taxon>Eukaryota</taxon>
        <taxon>Metazoa</taxon>
        <taxon>Ecdysozoa</taxon>
        <taxon>Arthropoda</taxon>
        <taxon>Hexapoda</taxon>
        <taxon>Insecta</taxon>
        <taxon>Pterygota</taxon>
        <taxon>Palaeoptera</taxon>
        <taxon>Odonata</taxon>
        <taxon>Epiprocta</taxon>
        <taxon>Anisoptera</taxon>
        <taxon>Libelluloidea</taxon>
        <taxon>Libellulidae</taxon>
        <taxon>Ladona</taxon>
    </lineage>
</organism>
<dbReference type="OrthoDB" id="93876at2759"/>
<dbReference type="AlphaFoldDB" id="A0A8K0NU39"/>
<proteinExistence type="predicted"/>
<feature type="region of interest" description="Disordered" evidence="1">
    <location>
        <begin position="1"/>
        <end position="20"/>
    </location>
</feature>
<dbReference type="SUPFAM" id="SSF140741">
    <property type="entry name" value="RUN domain-like"/>
    <property type="match status" value="1"/>
</dbReference>
<keyword evidence="3" id="KW-1185">Reference proteome</keyword>
<dbReference type="EMBL" id="KZ308208">
    <property type="protein sequence ID" value="KAG8224705.1"/>
    <property type="molecule type" value="Genomic_DNA"/>
</dbReference>
<dbReference type="PANTHER" id="PTHR47194:SF3">
    <property type="entry name" value="SORTING NEXIN 29"/>
    <property type="match status" value="1"/>
</dbReference>
<name>A0A8K0NU39_LADFU</name>
<gene>
    <name evidence="2" type="ORF">J437_LFUL006092</name>
</gene>
<dbReference type="Proteomes" id="UP000792457">
    <property type="component" value="Unassembled WGS sequence"/>
</dbReference>